<dbReference type="AlphaFoldDB" id="A0AAV7SWA6"/>
<feature type="region of interest" description="Disordered" evidence="1">
    <location>
        <begin position="1"/>
        <end position="60"/>
    </location>
</feature>
<feature type="compositionally biased region" description="Basic and acidic residues" evidence="1">
    <location>
        <begin position="19"/>
        <end position="28"/>
    </location>
</feature>
<accession>A0AAV7SWA6</accession>
<feature type="compositionally biased region" description="Gly residues" evidence="1">
    <location>
        <begin position="1"/>
        <end position="17"/>
    </location>
</feature>
<name>A0AAV7SWA6_PLEWA</name>
<evidence type="ECO:0000313" key="2">
    <source>
        <dbReference type="EMBL" id="KAJ1168408.1"/>
    </source>
</evidence>
<evidence type="ECO:0000256" key="1">
    <source>
        <dbReference type="SAM" id="MobiDB-lite"/>
    </source>
</evidence>
<proteinExistence type="predicted"/>
<organism evidence="2 3">
    <name type="scientific">Pleurodeles waltl</name>
    <name type="common">Iberian ribbed newt</name>
    <dbReference type="NCBI Taxonomy" id="8319"/>
    <lineage>
        <taxon>Eukaryota</taxon>
        <taxon>Metazoa</taxon>
        <taxon>Chordata</taxon>
        <taxon>Craniata</taxon>
        <taxon>Vertebrata</taxon>
        <taxon>Euteleostomi</taxon>
        <taxon>Amphibia</taxon>
        <taxon>Batrachia</taxon>
        <taxon>Caudata</taxon>
        <taxon>Salamandroidea</taxon>
        <taxon>Salamandridae</taxon>
        <taxon>Pleurodelinae</taxon>
        <taxon>Pleurodeles</taxon>
    </lineage>
</organism>
<keyword evidence="3" id="KW-1185">Reference proteome</keyword>
<gene>
    <name evidence="2" type="ORF">NDU88_000334</name>
</gene>
<comment type="caution">
    <text evidence="2">The sequence shown here is derived from an EMBL/GenBank/DDBJ whole genome shotgun (WGS) entry which is preliminary data.</text>
</comment>
<sequence length="131" mass="14103">MGTGLGRGAHQGAGMGTGERLEAREQSFRTRVLWPEEEAELPQRSRGAPQKGATDRDKGWLKSRQRCPSGVFCSLKPTYHGALSAAGISSPLVDGLHCGHREPLLLCSPAGLGLPPDHAEERRVLLTALQR</sequence>
<dbReference type="EMBL" id="JANPWB010000007">
    <property type="protein sequence ID" value="KAJ1168408.1"/>
    <property type="molecule type" value="Genomic_DNA"/>
</dbReference>
<reference evidence="2" key="1">
    <citation type="journal article" date="2022" name="bioRxiv">
        <title>Sequencing and chromosome-scale assembly of the giantPleurodeles waltlgenome.</title>
        <authorList>
            <person name="Brown T."/>
            <person name="Elewa A."/>
            <person name="Iarovenko S."/>
            <person name="Subramanian E."/>
            <person name="Araus A.J."/>
            <person name="Petzold A."/>
            <person name="Susuki M."/>
            <person name="Suzuki K.-i.T."/>
            <person name="Hayashi T."/>
            <person name="Toyoda A."/>
            <person name="Oliveira C."/>
            <person name="Osipova E."/>
            <person name="Leigh N.D."/>
            <person name="Simon A."/>
            <person name="Yun M.H."/>
        </authorList>
    </citation>
    <scope>NUCLEOTIDE SEQUENCE</scope>
    <source>
        <strain evidence="2">20211129_DDA</strain>
        <tissue evidence="2">Liver</tissue>
    </source>
</reference>
<dbReference type="Proteomes" id="UP001066276">
    <property type="component" value="Chromosome 4_1"/>
</dbReference>
<evidence type="ECO:0000313" key="3">
    <source>
        <dbReference type="Proteomes" id="UP001066276"/>
    </source>
</evidence>
<protein>
    <submittedName>
        <fullName evidence="2">Uncharacterized protein</fullName>
    </submittedName>
</protein>